<keyword evidence="1" id="KW-0472">Membrane</keyword>
<protein>
    <recommendedName>
        <fullName evidence="4">Transmembrane protein</fullName>
    </recommendedName>
</protein>
<keyword evidence="1" id="KW-0812">Transmembrane</keyword>
<evidence type="ECO:0008006" key="4">
    <source>
        <dbReference type="Google" id="ProtNLM"/>
    </source>
</evidence>
<evidence type="ECO:0000313" key="3">
    <source>
        <dbReference type="Proteomes" id="UP001499915"/>
    </source>
</evidence>
<keyword evidence="1" id="KW-1133">Transmembrane helix</keyword>
<organism evidence="2 3">
    <name type="scientific">Marinobacterium maritimum</name>
    <dbReference type="NCBI Taxonomy" id="500162"/>
    <lineage>
        <taxon>Bacteria</taxon>
        <taxon>Pseudomonadati</taxon>
        <taxon>Pseudomonadota</taxon>
        <taxon>Gammaproteobacteria</taxon>
        <taxon>Oceanospirillales</taxon>
        <taxon>Oceanospirillaceae</taxon>
        <taxon>Marinobacterium</taxon>
    </lineage>
</organism>
<dbReference type="RefSeq" id="WP_343807457.1">
    <property type="nucleotide sequence ID" value="NZ_BAAAET010000004.1"/>
</dbReference>
<dbReference type="EMBL" id="BAAAET010000004">
    <property type="protein sequence ID" value="GAA0698590.1"/>
    <property type="molecule type" value="Genomic_DNA"/>
</dbReference>
<comment type="caution">
    <text evidence="2">The sequence shown here is derived from an EMBL/GenBank/DDBJ whole genome shotgun (WGS) entry which is preliminary data.</text>
</comment>
<evidence type="ECO:0000313" key="2">
    <source>
        <dbReference type="EMBL" id="GAA0698590.1"/>
    </source>
</evidence>
<gene>
    <name evidence="2" type="ORF">GCM10009104_28890</name>
</gene>
<evidence type="ECO:0000256" key="1">
    <source>
        <dbReference type="SAM" id="Phobius"/>
    </source>
</evidence>
<sequence>MSNSRGVFWIVWGIGLVPVLLALLAWASGVGVPEQGSNQGELVQPVRTLDEWGGDVGHHTGHWSLLLVDDARCSEACEARLEALKRVHDALGREADRVRVDLVPSGELEPGVWVVDPLGNLVIKHPLSYEGKALLGDMRRLLKASRLG</sequence>
<accession>A0ABP3TFQ2</accession>
<name>A0ABP3TFQ2_9GAMM</name>
<feature type="transmembrane region" description="Helical" evidence="1">
    <location>
        <begin position="7"/>
        <end position="27"/>
    </location>
</feature>
<dbReference type="Proteomes" id="UP001499915">
    <property type="component" value="Unassembled WGS sequence"/>
</dbReference>
<keyword evidence="3" id="KW-1185">Reference proteome</keyword>
<reference evidence="3" key="1">
    <citation type="journal article" date="2019" name="Int. J. Syst. Evol. Microbiol.">
        <title>The Global Catalogue of Microorganisms (GCM) 10K type strain sequencing project: providing services to taxonomists for standard genome sequencing and annotation.</title>
        <authorList>
            <consortium name="The Broad Institute Genomics Platform"/>
            <consortium name="The Broad Institute Genome Sequencing Center for Infectious Disease"/>
            <person name="Wu L."/>
            <person name="Ma J."/>
        </authorList>
    </citation>
    <scope>NUCLEOTIDE SEQUENCE [LARGE SCALE GENOMIC DNA]</scope>
    <source>
        <strain evidence="3">JCM 15134</strain>
    </source>
</reference>
<proteinExistence type="predicted"/>